<dbReference type="GO" id="GO:0004497">
    <property type="term" value="F:monooxygenase activity"/>
    <property type="evidence" value="ECO:0007669"/>
    <property type="project" value="UniProtKB-KW"/>
</dbReference>
<dbReference type="EMBL" id="VIRS01000076">
    <property type="protein sequence ID" value="TQS39487.1"/>
    <property type="molecule type" value="Genomic_DNA"/>
</dbReference>
<protein>
    <recommendedName>
        <fullName evidence="6">FAD-binding domain-containing protein</fullName>
    </recommendedName>
</protein>
<dbReference type="SUPFAM" id="SSF51905">
    <property type="entry name" value="FAD/NAD(P)-binding domain"/>
    <property type="match status" value="1"/>
</dbReference>
<keyword evidence="2" id="KW-0503">Monooxygenase</keyword>
<keyword evidence="1" id="KW-0560">Oxidoreductase</keyword>
<dbReference type="OrthoDB" id="3356051at2"/>
<dbReference type="AlphaFoldDB" id="A0A545ADR9"/>
<name>A0A545ADR9_9ACTN</name>
<evidence type="ECO:0008006" key="6">
    <source>
        <dbReference type="Google" id="ProtNLM"/>
    </source>
</evidence>
<evidence type="ECO:0000313" key="4">
    <source>
        <dbReference type="EMBL" id="TQS39487.1"/>
    </source>
</evidence>
<dbReference type="Gene3D" id="3.30.9.30">
    <property type="match status" value="1"/>
</dbReference>
<dbReference type="Gene3D" id="3.50.50.60">
    <property type="entry name" value="FAD/NAD(P)-binding domain"/>
    <property type="match status" value="1"/>
</dbReference>
<reference evidence="4 5" key="1">
    <citation type="submission" date="2019-07" db="EMBL/GenBank/DDBJ databases">
        <title>Cryptosporangium phraense sp. nov., isolated from plant litter.</title>
        <authorList>
            <person name="Suriyachadkun C."/>
        </authorList>
    </citation>
    <scope>NUCLEOTIDE SEQUENCE [LARGE SCALE GENOMIC DNA]</scope>
    <source>
        <strain evidence="4 5">A-T 5661</strain>
    </source>
</reference>
<dbReference type="InterPro" id="IPR050493">
    <property type="entry name" value="FAD-dep_Monooxygenase_BioMet"/>
</dbReference>
<organism evidence="4 5">
    <name type="scientific">Cryptosporangium phraense</name>
    <dbReference type="NCBI Taxonomy" id="2593070"/>
    <lineage>
        <taxon>Bacteria</taxon>
        <taxon>Bacillati</taxon>
        <taxon>Actinomycetota</taxon>
        <taxon>Actinomycetes</taxon>
        <taxon>Cryptosporangiales</taxon>
        <taxon>Cryptosporangiaceae</taxon>
        <taxon>Cryptosporangium</taxon>
    </lineage>
</organism>
<dbReference type="InParanoid" id="A0A545ADR9"/>
<feature type="region of interest" description="Disordered" evidence="3">
    <location>
        <begin position="439"/>
        <end position="459"/>
    </location>
</feature>
<proteinExistence type="predicted"/>
<dbReference type="PANTHER" id="PTHR13789">
    <property type="entry name" value="MONOOXYGENASE"/>
    <property type="match status" value="1"/>
</dbReference>
<sequence>MTSRRPLSRGPPHDVRSDPLVLAVARPPPRGIRAHPGAAVCRARSSTSEERDLAMYEHHSRRLPSGPRLAAPSVAIVGGSLVGPAVELCLRRLGIADVVTYEALPAALSQSGGVMGLRHDTINLLAALGVDVDAITALSDSAVHAYDLTADGPVERGSSLFPGVVTSWDALHGELRRLCDVRTSHRLTALDEVDGRWRLRFANQPDAFADVVLFADGRHSTGRALLDPTRPLHYNGYIVWRGLAPAPTPFPRGFERYYDAAHGRLFSRTAPLRQSGLCYWELSHELPARIYTEIAGAGPTERAFILPDRIDDHARAAIREAARYLPGSFADLIEQSEVAGIPVNDGAMPTRAVFPRSSANSPIAVLLGDALLPVRLQVGAGLNQGLRQATELADALIARDRVEQLDRWEGNTLGRLARWVEQGRSRAHRTNLGVYQPVRPGRTTAPLGDQWSEPEWVTA</sequence>
<keyword evidence="5" id="KW-1185">Reference proteome</keyword>
<accession>A0A545ADR9</accession>
<dbReference type="PRINTS" id="PR00420">
    <property type="entry name" value="RNGMNOXGNASE"/>
</dbReference>
<evidence type="ECO:0000313" key="5">
    <source>
        <dbReference type="Proteomes" id="UP000317982"/>
    </source>
</evidence>
<gene>
    <name evidence="4" type="ORF">FL583_39810</name>
</gene>
<dbReference type="Proteomes" id="UP000317982">
    <property type="component" value="Unassembled WGS sequence"/>
</dbReference>
<evidence type="ECO:0000256" key="2">
    <source>
        <dbReference type="ARBA" id="ARBA00023033"/>
    </source>
</evidence>
<dbReference type="RefSeq" id="WP_142710106.1">
    <property type="nucleotide sequence ID" value="NZ_VIRS01000076.1"/>
</dbReference>
<dbReference type="InterPro" id="IPR036188">
    <property type="entry name" value="FAD/NAD-bd_sf"/>
</dbReference>
<evidence type="ECO:0000256" key="1">
    <source>
        <dbReference type="ARBA" id="ARBA00023002"/>
    </source>
</evidence>
<dbReference type="PANTHER" id="PTHR13789:SF309">
    <property type="entry name" value="PUTATIVE (AFU_ORTHOLOGUE AFUA_6G14510)-RELATED"/>
    <property type="match status" value="1"/>
</dbReference>
<comment type="caution">
    <text evidence="4">The sequence shown here is derived from an EMBL/GenBank/DDBJ whole genome shotgun (WGS) entry which is preliminary data.</text>
</comment>
<evidence type="ECO:0000256" key="3">
    <source>
        <dbReference type="SAM" id="MobiDB-lite"/>
    </source>
</evidence>